<dbReference type="NCBIfam" id="NF009527">
    <property type="entry name" value="PRK12891.1"/>
    <property type="match status" value="1"/>
</dbReference>
<comment type="cofactor">
    <cofactor evidence="3">
        <name>Zn(2+)</name>
        <dbReference type="ChEBI" id="CHEBI:29105"/>
    </cofactor>
    <text evidence="3">Binds 2 Zn(2+) ions per subunit.</text>
</comment>
<dbReference type="CDD" id="cd03884">
    <property type="entry name" value="M20_bAS"/>
    <property type="match status" value="1"/>
</dbReference>
<dbReference type="EMBL" id="SMBU01000042">
    <property type="protein sequence ID" value="TCU88253.1"/>
    <property type="molecule type" value="Genomic_DNA"/>
</dbReference>
<dbReference type="Gene3D" id="3.30.70.360">
    <property type="match status" value="1"/>
</dbReference>
<comment type="similarity">
    <text evidence="1">Belongs to the peptidase M20 family.</text>
</comment>
<feature type="binding site" evidence="3">
    <location>
        <position position="199"/>
    </location>
    <ligand>
        <name>Zn(2+)</name>
        <dbReference type="ChEBI" id="CHEBI:29105"/>
        <label>1</label>
    </ligand>
</feature>
<dbReference type="GO" id="GO:0046872">
    <property type="term" value="F:metal ion binding"/>
    <property type="evidence" value="ECO:0007669"/>
    <property type="project" value="UniProtKB-KW"/>
</dbReference>
<dbReference type="PANTHER" id="PTHR32494">
    <property type="entry name" value="ALLANTOATE DEIMINASE-RELATED"/>
    <property type="match status" value="1"/>
</dbReference>
<dbReference type="InterPro" id="IPR002933">
    <property type="entry name" value="Peptidase_M20"/>
</dbReference>
<feature type="binding site" evidence="3">
    <location>
        <position position="103"/>
    </location>
    <ligand>
        <name>Zn(2+)</name>
        <dbReference type="ChEBI" id="CHEBI:29105"/>
        <label>1</label>
    </ligand>
</feature>
<feature type="domain" description="Peptidase M20 dimerisation" evidence="4">
    <location>
        <begin position="219"/>
        <end position="301"/>
    </location>
</feature>
<accession>A0A4R3UHZ2</accession>
<dbReference type="PANTHER" id="PTHR32494:SF5">
    <property type="entry name" value="ALLANTOATE AMIDOHYDROLASE"/>
    <property type="match status" value="1"/>
</dbReference>
<evidence type="ECO:0000259" key="4">
    <source>
        <dbReference type="Pfam" id="PF07687"/>
    </source>
</evidence>
<dbReference type="GO" id="GO:0016813">
    <property type="term" value="F:hydrolase activity, acting on carbon-nitrogen (but not peptide) bonds, in linear amidines"/>
    <property type="evidence" value="ECO:0007669"/>
    <property type="project" value="InterPro"/>
</dbReference>
<dbReference type="SUPFAM" id="SSF53187">
    <property type="entry name" value="Zn-dependent exopeptidases"/>
    <property type="match status" value="1"/>
</dbReference>
<dbReference type="Pfam" id="PF01546">
    <property type="entry name" value="Peptidase_M20"/>
    <property type="match status" value="1"/>
</dbReference>
<reference evidence="5 6" key="1">
    <citation type="submission" date="2019-03" db="EMBL/GenBank/DDBJ databases">
        <title>Genomic Encyclopedia of Type Strains, Phase IV (KMG-IV): sequencing the most valuable type-strain genomes for metagenomic binning, comparative biology and taxonomic classification.</title>
        <authorList>
            <person name="Goeker M."/>
        </authorList>
    </citation>
    <scope>NUCLEOTIDE SEQUENCE [LARGE SCALE GENOMIC DNA]</scope>
    <source>
        <strain evidence="5 6">DSM 654</strain>
    </source>
</reference>
<keyword evidence="3" id="KW-0862">Zinc</keyword>
<organism evidence="5 6">
    <name type="scientific">Roseateles saccharophilus</name>
    <name type="common">Pseudomonas saccharophila</name>
    <dbReference type="NCBI Taxonomy" id="304"/>
    <lineage>
        <taxon>Bacteria</taxon>
        <taxon>Pseudomonadati</taxon>
        <taxon>Pseudomonadota</taxon>
        <taxon>Betaproteobacteria</taxon>
        <taxon>Burkholderiales</taxon>
        <taxon>Sphaerotilaceae</taxon>
        <taxon>Roseateles</taxon>
    </lineage>
</organism>
<feature type="binding site" evidence="3">
    <location>
        <position position="138"/>
    </location>
    <ligand>
        <name>Zn(2+)</name>
        <dbReference type="ChEBI" id="CHEBI:29105"/>
        <label>2</label>
    </ligand>
</feature>
<dbReference type="InterPro" id="IPR011650">
    <property type="entry name" value="Peptidase_M20_dimer"/>
</dbReference>
<dbReference type="SUPFAM" id="SSF55031">
    <property type="entry name" value="Bacterial exopeptidase dimerisation domain"/>
    <property type="match status" value="1"/>
</dbReference>
<dbReference type="Gene3D" id="3.40.630.10">
    <property type="entry name" value="Zn peptidases"/>
    <property type="match status" value="1"/>
</dbReference>
<name>A0A4R3UHZ2_ROSSA</name>
<proteinExistence type="inferred from homology"/>
<evidence type="ECO:0000313" key="6">
    <source>
        <dbReference type="Proteomes" id="UP000295110"/>
    </source>
</evidence>
<feature type="binding site" evidence="3">
    <location>
        <position position="92"/>
    </location>
    <ligand>
        <name>Zn(2+)</name>
        <dbReference type="ChEBI" id="CHEBI:29105"/>
        <label>1</label>
    </ligand>
</feature>
<keyword evidence="2 5" id="KW-0378">Hydrolase</keyword>
<comment type="caution">
    <text evidence="5">The sequence shown here is derived from an EMBL/GenBank/DDBJ whole genome shotgun (WGS) entry which is preliminary data.</text>
</comment>
<keyword evidence="6" id="KW-1185">Reference proteome</keyword>
<dbReference type="NCBIfam" id="NF006771">
    <property type="entry name" value="PRK09290.1-5"/>
    <property type="match status" value="1"/>
</dbReference>
<keyword evidence="3" id="KW-0479">Metal-binding</keyword>
<protein>
    <submittedName>
        <fullName evidence="5">N-carbamoyl-L-amino-acid hydrolase</fullName>
    </submittedName>
</protein>
<dbReference type="NCBIfam" id="TIGR01879">
    <property type="entry name" value="hydantase"/>
    <property type="match status" value="1"/>
</dbReference>
<evidence type="ECO:0000256" key="3">
    <source>
        <dbReference type="PIRSR" id="PIRSR001235-1"/>
    </source>
</evidence>
<dbReference type="Proteomes" id="UP000295110">
    <property type="component" value="Unassembled WGS sequence"/>
</dbReference>
<dbReference type="NCBIfam" id="NF006769">
    <property type="entry name" value="PRK09290.1-3"/>
    <property type="match status" value="1"/>
</dbReference>
<evidence type="ECO:0000256" key="1">
    <source>
        <dbReference type="ARBA" id="ARBA00006153"/>
    </source>
</evidence>
<feature type="binding site" evidence="3">
    <location>
        <position position="103"/>
    </location>
    <ligand>
        <name>Zn(2+)</name>
        <dbReference type="ChEBI" id="CHEBI:29105"/>
        <label>2</label>
    </ligand>
</feature>
<evidence type="ECO:0000256" key="2">
    <source>
        <dbReference type="ARBA" id="ARBA00022801"/>
    </source>
</evidence>
<dbReference type="InterPro" id="IPR010158">
    <property type="entry name" value="Amidase_Cbmase"/>
</dbReference>
<gene>
    <name evidence="5" type="ORF">EV671_10422</name>
</gene>
<evidence type="ECO:0000313" key="5">
    <source>
        <dbReference type="EMBL" id="TCU88253.1"/>
    </source>
</evidence>
<dbReference type="AlphaFoldDB" id="A0A4R3UHZ2"/>
<sequence>MDMPATKPDITKLRVNGRRLWDSLMELAQIGATEKGGVCRLTLTDLDKQGRDLVTRWAREAGMTVTIDQIGNGFMRRPGRNNSLPPIVTGSHIDTQPTGGKFDGNYGVLAGIEVVRTLNDHGIETEAPIEVAFWTNEEGSRFVPVMMGSGVFAKAFTLEHAYAATDTEGKTVKGELERIGYVGEQAPGEHPIGAYFETHIEQGPVLEDHDKTIGVVTGVLGIRWYDCVVTGMEAHAGPTPMALRRDALQVATKLMQEVVACAHRHPPHGRGTVGMVQVHPNSRNVIPGRVKFSIDLRNATDALCDAMDADIRGVAARLSTETGLPIEITQVSAYPAQPFHPDCIAAVQKAADALGYSNMPTVSGAGHDAVYMARLAPAGMIFIPCKDGISHNEIEDAKPEHIEAGCNVLLQAMLECAGSAVENASLGGIVTAPSRGRTAELSEFDPASLMAKTPR</sequence>
<dbReference type="Pfam" id="PF07687">
    <property type="entry name" value="M20_dimer"/>
    <property type="match status" value="1"/>
</dbReference>
<dbReference type="InterPro" id="IPR036264">
    <property type="entry name" value="Bact_exopeptidase_dim_dom"/>
</dbReference>
<feature type="binding site" evidence="3">
    <location>
        <position position="391"/>
    </location>
    <ligand>
        <name>Zn(2+)</name>
        <dbReference type="ChEBI" id="CHEBI:29105"/>
        <label>2</label>
    </ligand>
</feature>
<dbReference type="PIRSF" id="PIRSF001235">
    <property type="entry name" value="Amidase_carbamoylase"/>
    <property type="match status" value="1"/>
</dbReference>